<proteinExistence type="predicted"/>
<accession>A0A8S1WAA0</accession>
<feature type="transmembrane region" description="Helical" evidence="2">
    <location>
        <begin position="6"/>
        <end position="28"/>
    </location>
</feature>
<evidence type="ECO:0008006" key="5">
    <source>
        <dbReference type="Google" id="ProtNLM"/>
    </source>
</evidence>
<evidence type="ECO:0000256" key="1">
    <source>
        <dbReference type="SAM" id="MobiDB-lite"/>
    </source>
</evidence>
<keyword evidence="4" id="KW-1185">Reference proteome</keyword>
<sequence length="364" mass="42153">MIHNLLIIVFFALWTFLFILLILIGYFLEKKYKLAAITPEVKHQTPQDSVVYINHMLISNVQKQSQQKNDSQLVEELVSNQRTISQQKIQEQVSKNEVKIEYTSTQRETIAKVQQMKVNKQQKQTPTQTIFSRKPIIGILEGMDTLQSTNRRSVRSRQSANNSERNSVSGSSLHQQHINQAKIHSSSTFQTSGNLLGIQNDKIPKPAKDYYKCNSFAKIFYSHKIGLSRIFMLSQIYFRQMLCFEICGALLLFDSQLQYYYIMGSSCGAYMGLKVYDYYMIQCICKDGRGCLVRLISYLMWASELAVLVLGIMYYEVDNLICLQYYAPSLVLELFIIDPIRYFLIKNCQAQPRIIINKKSQIVK</sequence>
<evidence type="ECO:0000313" key="4">
    <source>
        <dbReference type="Proteomes" id="UP000683925"/>
    </source>
</evidence>
<keyword evidence="2" id="KW-0472">Membrane</keyword>
<evidence type="ECO:0000256" key="2">
    <source>
        <dbReference type="SAM" id="Phobius"/>
    </source>
</evidence>
<keyword evidence="2" id="KW-0812">Transmembrane</keyword>
<evidence type="ECO:0000313" key="3">
    <source>
        <dbReference type="EMBL" id="CAD8186200.1"/>
    </source>
</evidence>
<feature type="region of interest" description="Disordered" evidence="1">
    <location>
        <begin position="147"/>
        <end position="174"/>
    </location>
</feature>
<gene>
    <name evidence="3" type="ORF">POCTA_138.1.T0870148</name>
</gene>
<dbReference type="EMBL" id="CAJJDP010000086">
    <property type="protein sequence ID" value="CAD8186200.1"/>
    <property type="molecule type" value="Genomic_DNA"/>
</dbReference>
<organism evidence="3 4">
    <name type="scientific">Paramecium octaurelia</name>
    <dbReference type="NCBI Taxonomy" id="43137"/>
    <lineage>
        <taxon>Eukaryota</taxon>
        <taxon>Sar</taxon>
        <taxon>Alveolata</taxon>
        <taxon>Ciliophora</taxon>
        <taxon>Intramacronucleata</taxon>
        <taxon>Oligohymenophorea</taxon>
        <taxon>Peniculida</taxon>
        <taxon>Parameciidae</taxon>
        <taxon>Paramecium</taxon>
    </lineage>
</organism>
<dbReference type="OrthoDB" id="10291369at2759"/>
<dbReference type="OMA" id="LMWASEL"/>
<comment type="caution">
    <text evidence="3">The sequence shown here is derived from an EMBL/GenBank/DDBJ whole genome shotgun (WGS) entry which is preliminary data.</text>
</comment>
<feature type="transmembrane region" description="Helical" evidence="2">
    <location>
        <begin position="325"/>
        <end position="344"/>
    </location>
</feature>
<protein>
    <recommendedName>
        <fullName evidence="5">Transmembrane protein</fullName>
    </recommendedName>
</protein>
<feature type="transmembrane region" description="Helical" evidence="2">
    <location>
        <begin position="291"/>
        <end position="313"/>
    </location>
</feature>
<keyword evidence="2" id="KW-1133">Transmembrane helix</keyword>
<reference evidence="3" key="1">
    <citation type="submission" date="2021-01" db="EMBL/GenBank/DDBJ databases">
        <authorList>
            <consortium name="Genoscope - CEA"/>
            <person name="William W."/>
        </authorList>
    </citation>
    <scope>NUCLEOTIDE SEQUENCE</scope>
</reference>
<dbReference type="Proteomes" id="UP000683925">
    <property type="component" value="Unassembled WGS sequence"/>
</dbReference>
<name>A0A8S1WAA0_PAROT</name>
<dbReference type="AlphaFoldDB" id="A0A8S1WAA0"/>